<reference evidence="2 3" key="2">
    <citation type="submission" date="2018-11" db="EMBL/GenBank/DDBJ databases">
        <authorList>
            <consortium name="Pathogen Informatics"/>
        </authorList>
    </citation>
    <scope>NUCLEOTIDE SEQUENCE [LARGE SCALE GENOMIC DNA]</scope>
    <source>
        <strain evidence="2">Dakar</strain>
        <strain evidence="3">Dakar, Senegal</strain>
    </source>
</reference>
<dbReference type="WBParaSite" id="SCUD_0001220001-mRNA-1">
    <property type="protein sequence ID" value="SCUD_0001220001-mRNA-1"/>
    <property type="gene ID" value="SCUD_0001220001"/>
</dbReference>
<proteinExistence type="predicted"/>
<dbReference type="InterPro" id="IPR013606">
    <property type="entry name" value="I-BAR_dom"/>
</dbReference>
<evidence type="ECO:0000313" key="2">
    <source>
        <dbReference type="EMBL" id="VDP47831.1"/>
    </source>
</evidence>
<dbReference type="EMBL" id="UZAK01034944">
    <property type="protein sequence ID" value="VDP47831.1"/>
    <property type="molecule type" value="Genomic_DNA"/>
</dbReference>
<dbReference type="AlphaFoldDB" id="A0A183KB09"/>
<dbReference type="InterPro" id="IPR030127">
    <property type="entry name" value="MTSS1/MTSS2"/>
</dbReference>
<dbReference type="GO" id="GO:0007009">
    <property type="term" value="P:plasma membrane organization"/>
    <property type="evidence" value="ECO:0007669"/>
    <property type="project" value="InterPro"/>
</dbReference>
<keyword evidence="3" id="KW-1185">Reference proteome</keyword>
<dbReference type="Proteomes" id="UP000279833">
    <property type="component" value="Unassembled WGS sequence"/>
</dbReference>
<dbReference type="PANTHER" id="PTHR15708">
    <property type="entry name" value="ACTIN BUNDLING/MISSING IN METASTASIS-RELATED"/>
    <property type="match status" value="1"/>
</dbReference>
<gene>
    <name evidence="2" type="ORF">SCUD_LOCUS12197</name>
</gene>
<dbReference type="Gene3D" id="1.20.1270.60">
    <property type="entry name" value="Arfaptin homology (AH) domain/BAR domain"/>
    <property type="match status" value="1"/>
</dbReference>
<dbReference type="GO" id="GO:0015629">
    <property type="term" value="C:actin cytoskeleton"/>
    <property type="evidence" value="ECO:0007669"/>
    <property type="project" value="TreeGrafter"/>
</dbReference>
<dbReference type="GO" id="GO:0030031">
    <property type="term" value="P:cell projection assembly"/>
    <property type="evidence" value="ECO:0007669"/>
    <property type="project" value="TreeGrafter"/>
</dbReference>
<name>A0A183KB09_9TREM</name>
<protein>
    <submittedName>
        <fullName evidence="4">IMD domain-containing protein</fullName>
    </submittedName>
</protein>
<dbReference type="GO" id="GO:0003779">
    <property type="term" value="F:actin binding"/>
    <property type="evidence" value="ECO:0007669"/>
    <property type="project" value="InterPro"/>
</dbReference>
<dbReference type="InterPro" id="IPR027267">
    <property type="entry name" value="AH/BAR_dom_sf"/>
</dbReference>
<reference evidence="4" key="1">
    <citation type="submission" date="2016-06" db="UniProtKB">
        <authorList>
            <consortium name="WormBaseParasite"/>
        </authorList>
    </citation>
    <scope>IDENTIFICATION</scope>
</reference>
<dbReference type="GO" id="GO:0005543">
    <property type="term" value="F:phospholipid binding"/>
    <property type="evidence" value="ECO:0007669"/>
    <property type="project" value="TreeGrafter"/>
</dbReference>
<organism evidence="4">
    <name type="scientific">Schistosoma curassoni</name>
    <dbReference type="NCBI Taxonomy" id="6186"/>
    <lineage>
        <taxon>Eukaryota</taxon>
        <taxon>Metazoa</taxon>
        <taxon>Spiralia</taxon>
        <taxon>Lophotrochozoa</taxon>
        <taxon>Platyhelminthes</taxon>
        <taxon>Trematoda</taxon>
        <taxon>Digenea</taxon>
        <taxon>Strigeidida</taxon>
        <taxon>Schistosomatoidea</taxon>
        <taxon>Schistosomatidae</taxon>
        <taxon>Schistosoma</taxon>
    </lineage>
</organism>
<dbReference type="STRING" id="6186.A0A183KB09"/>
<sequence>MINKTSKLSASLKTVIQCIGGFLEAFQKIADCAYGSNCGLKDLGSSMTRFCLRERGLESRLRTFNSQLTECLTAPLVDRLEEWKRSVAQLDRENGKEWRRAKSELQRATCELEKLSKRSRRKGSSASSCTVGGINGSVDSSSHNEIYAFSTMQSIDSNNNTVLHSGDNMHLNFVQHDLILKQQTLAELERVSLRRAVVEERRRFAELLTCLKPVLLSSSIPKFAVDLSHIGTYRLCSWRSLDYLNQYLGTLDGITQNLLQ</sequence>
<dbReference type="Pfam" id="PF08397">
    <property type="entry name" value="IMD"/>
    <property type="match status" value="1"/>
</dbReference>
<dbReference type="SUPFAM" id="SSF103657">
    <property type="entry name" value="BAR/IMD domain-like"/>
    <property type="match status" value="1"/>
</dbReference>
<evidence type="ECO:0000313" key="3">
    <source>
        <dbReference type="Proteomes" id="UP000279833"/>
    </source>
</evidence>
<accession>A0A183KB09</accession>
<evidence type="ECO:0000259" key="1">
    <source>
        <dbReference type="Pfam" id="PF08397"/>
    </source>
</evidence>
<dbReference type="GO" id="GO:0009898">
    <property type="term" value="C:cytoplasmic side of plasma membrane"/>
    <property type="evidence" value="ECO:0007669"/>
    <property type="project" value="TreeGrafter"/>
</dbReference>
<evidence type="ECO:0000313" key="4">
    <source>
        <dbReference type="WBParaSite" id="SCUD_0001220001-mRNA-1"/>
    </source>
</evidence>
<dbReference type="PANTHER" id="PTHR15708:SF4">
    <property type="entry name" value="FI21477P1-RELATED"/>
    <property type="match status" value="1"/>
</dbReference>
<feature type="domain" description="IMD" evidence="1">
    <location>
        <begin position="1"/>
        <end position="123"/>
    </location>
</feature>